<evidence type="ECO:0000259" key="2">
    <source>
        <dbReference type="Pfam" id="PF01261"/>
    </source>
</evidence>
<dbReference type="GO" id="GO:0016853">
    <property type="term" value="F:isomerase activity"/>
    <property type="evidence" value="ECO:0007669"/>
    <property type="project" value="UniProtKB-KW"/>
</dbReference>
<dbReference type="Gene3D" id="3.20.20.150">
    <property type="entry name" value="Divalent-metal-dependent TIM barrel enzymes"/>
    <property type="match status" value="1"/>
</dbReference>
<proteinExistence type="predicted"/>
<protein>
    <submittedName>
        <fullName evidence="3">Hydroxypyruvate isomerase</fullName>
    </submittedName>
</protein>
<sequence length="178" mass="19334">MEDEVAAAGRLDCRYLISQTGNALPGVSREEQAATLIEGLKAAAPLLEEAGVTLVVEPLNTLVDHPGYFLDADEAAALIREVGSPNVKLLYDVYHQQVTEGDLIRTIRRNSGEIGYFHVADHPGRGELGTGEIHFANVLKAIKETGVDGFVGLEYFPRIDGERSLVDFMKEFGGIAHE</sequence>
<gene>
    <name evidence="3" type="ORF">A8990_15521</name>
</gene>
<dbReference type="InterPro" id="IPR036237">
    <property type="entry name" value="Xyl_isomerase-like_sf"/>
</dbReference>
<evidence type="ECO:0000313" key="4">
    <source>
        <dbReference type="Proteomes" id="UP000256304"/>
    </source>
</evidence>
<keyword evidence="1 3" id="KW-0413">Isomerase</keyword>
<dbReference type="EMBL" id="QTTN01000055">
    <property type="protein sequence ID" value="REE57443.1"/>
    <property type="molecule type" value="Genomic_DNA"/>
</dbReference>
<keyword evidence="4" id="KW-1185">Reference proteome</keyword>
<keyword evidence="3" id="KW-0670">Pyruvate</keyword>
<dbReference type="OrthoDB" id="9786584at2"/>
<dbReference type="PANTHER" id="PTHR43489:SF3">
    <property type="entry name" value="XYLOSE ISOMERASE DOMAIN PROTEIN TIM BARREL"/>
    <property type="match status" value="1"/>
</dbReference>
<dbReference type="Proteomes" id="UP000256304">
    <property type="component" value="Unassembled WGS sequence"/>
</dbReference>
<name>A0A3D9Q9P4_9BACL</name>
<dbReference type="Pfam" id="PF01261">
    <property type="entry name" value="AP_endonuc_2"/>
    <property type="match status" value="1"/>
</dbReference>
<dbReference type="InterPro" id="IPR013022">
    <property type="entry name" value="Xyl_isomerase-like_TIM-brl"/>
</dbReference>
<feature type="domain" description="Xylose isomerase-like TIM barrel" evidence="2">
    <location>
        <begin position="1"/>
        <end position="171"/>
    </location>
</feature>
<organism evidence="3 4">
    <name type="scientific">Paenibacillus taihuensis</name>
    <dbReference type="NCBI Taxonomy" id="1156355"/>
    <lineage>
        <taxon>Bacteria</taxon>
        <taxon>Bacillati</taxon>
        <taxon>Bacillota</taxon>
        <taxon>Bacilli</taxon>
        <taxon>Bacillales</taxon>
        <taxon>Paenibacillaceae</taxon>
        <taxon>Paenibacillus</taxon>
    </lineage>
</organism>
<dbReference type="SUPFAM" id="SSF51658">
    <property type="entry name" value="Xylose isomerase-like"/>
    <property type="match status" value="1"/>
</dbReference>
<dbReference type="AlphaFoldDB" id="A0A3D9Q9P4"/>
<reference evidence="3 4" key="1">
    <citation type="submission" date="2018-08" db="EMBL/GenBank/DDBJ databases">
        <title>Genomic Encyclopedia of Type Strains, Phase III (KMG-III): the genomes of soil and plant-associated and newly described type strains.</title>
        <authorList>
            <person name="Whitman W."/>
        </authorList>
    </citation>
    <scope>NUCLEOTIDE SEQUENCE [LARGE SCALE GENOMIC DNA]</scope>
    <source>
        <strain evidence="3 4">CGMCC 1.10966</strain>
    </source>
</reference>
<dbReference type="RefSeq" id="WP_116192418.1">
    <property type="nucleotide sequence ID" value="NZ_QTTN01000055.1"/>
</dbReference>
<evidence type="ECO:0000313" key="3">
    <source>
        <dbReference type="EMBL" id="REE57443.1"/>
    </source>
</evidence>
<dbReference type="InterPro" id="IPR050417">
    <property type="entry name" value="Sugar_Epim/Isomerase"/>
</dbReference>
<evidence type="ECO:0000256" key="1">
    <source>
        <dbReference type="ARBA" id="ARBA00023235"/>
    </source>
</evidence>
<accession>A0A3D9Q9P4</accession>
<comment type="caution">
    <text evidence="3">The sequence shown here is derived from an EMBL/GenBank/DDBJ whole genome shotgun (WGS) entry which is preliminary data.</text>
</comment>
<dbReference type="PANTHER" id="PTHR43489">
    <property type="entry name" value="ISOMERASE"/>
    <property type="match status" value="1"/>
</dbReference>